<organism evidence="3 4">
    <name type="scientific">Thelohanellus kitauei</name>
    <name type="common">Myxosporean</name>
    <dbReference type="NCBI Taxonomy" id="669202"/>
    <lineage>
        <taxon>Eukaryota</taxon>
        <taxon>Metazoa</taxon>
        <taxon>Cnidaria</taxon>
        <taxon>Myxozoa</taxon>
        <taxon>Myxosporea</taxon>
        <taxon>Bivalvulida</taxon>
        <taxon>Platysporina</taxon>
        <taxon>Myxobolidae</taxon>
        <taxon>Thelohanellus</taxon>
    </lineage>
</organism>
<accession>A0A0C2M4C0</accession>
<sequence>MVTMVMKALEEREGEGNDPYGDLKKAIIATVRQVSDNASGFERFLKATPNEQENWITYGEHLFLCLKQHNRTLEYQNTTNMESQERVNAVDDDNYINNLVEILKSTFLQPKRPTTDLRETARTPPVCWNCGKLGHIQSLCRRKRKSLETEQGRSEMNRYRL</sequence>
<dbReference type="GO" id="GO:0003676">
    <property type="term" value="F:nucleic acid binding"/>
    <property type="evidence" value="ECO:0007669"/>
    <property type="project" value="InterPro"/>
</dbReference>
<dbReference type="GO" id="GO:0008270">
    <property type="term" value="F:zinc ion binding"/>
    <property type="evidence" value="ECO:0007669"/>
    <property type="project" value="UniProtKB-KW"/>
</dbReference>
<evidence type="ECO:0000256" key="1">
    <source>
        <dbReference type="PROSITE-ProRule" id="PRU00047"/>
    </source>
</evidence>
<keyword evidence="4" id="KW-1185">Reference proteome</keyword>
<protein>
    <recommendedName>
        <fullName evidence="2">CCHC-type domain-containing protein</fullName>
    </recommendedName>
</protein>
<keyword evidence="1" id="KW-0862">Zinc</keyword>
<evidence type="ECO:0000259" key="2">
    <source>
        <dbReference type="PROSITE" id="PS50158"/>
    </source>
</evidence>
<name>A0A0C2M4C0_THEKT</name>
<dbReference type="AlphaFoldDB" id="A0A0C2M4C0"/>
<proteinExistence type="predicted"/>
<dbReference type="SUPFAM" id="SSF57756">
    <property type="entry name" value="Retrovirus zinc finger-like domains"/>
    <property type="match status" value="1"/>
</dbReference>
<comment type="caution">
    <text evidence="3">The sequence shown here is derived from an EMBL/GenBank/DDBJ whole genome shotgun (WGS) entry which is preliminary data.</text>
</comment>
<evidence type="ECO:0000313" key="3">
    <source>
        <dbReference type="EMBL" id="KII61885.1"/>
    </source>
</evidence>
<keyword evidence="1" id="KW-0479">Metal-binding</keyword>
<dbReference type="InterPro" id="IPR036875">
    <property type="entry name" value="Znf_CCHC_sf"/>
</dbReference>
<dbReference type="SMART" id="SM00343">
    <property type="entry name" value="ZnF_C2HC"/>
    <property type="match status" value="1"/>
</dbReference>
<evidence type="ECO:0000313" key="4">
    <source>
        <dbReference type="Proteomes" id="UP000031668"/>
    </source>
</evidence>
<keyword evidence="1" id="KW-0863">Zinc-finger</keyword>
<dbReference type="EMBL" id="JWZT01005187">
    <property type="protein sequence ID" value="KII61885.1"/>
    <property type="molecule type" value="Genomic_DNA"/>
</dbReference>
<dbReference type="PROSITE" id="PS50158">
    <property type="entry name" value="ZF_CCHC"/>
    <property type="match status" value="1"/>
</dbReference>
<gene>
    <name evidence="3" type="ORF">RF11_14161</name>
</gene>
<dbReference type="Proteomes" id="UP000031668">
    <property type="component" value="Unassembled WGS sequence"/>
</dbReference>
<reference evidence="3 4" key="1">
    <citation type="journal article" date="2014" name="Genome Biol. Evol.">
        <title>The genome of the myxosporean Thelohanellus kitauei shows adaptations to nutrient acquisition within its fish host.</title>
        <authorList>
            <person name="Yang Y."/>
            <person name="Xiong J."/>
            <person name="Zhou Z."/>
            <person name="Huo F."/>
            <person name="Miao W."/>
            <person name="Ran C."/>
            <person name="Liu Y."/>
            <person name="Zhang J."/>
            <person name="Feng J."/>
            <person name="Wang M."/>
            <person name="Wang M."/>
            <person name="Wang L."/>
            <person name="Yao B."/>
        </authorList>
    </citation>
    <scope>NUCLEOTIDE SEQUENCE [LARGE SCALE GENOMIC DNA]</scope>
    <source>
        <strain evidence="3">Wuqing</strain>
    </source>
</reference>
<dbReference type="InterPro" id="IPR001878">
    <property type="entry name" value="Znf_CCHC"/>
</dbReference>
<feature type="domain" description="CCHC-type" evidence="2">
    <location>
        <begin position="127"/>
        <end position="142"/>
    </location>
</feature>